<evidence type="ECO:0000313" key="3">
    <source>
        <dbReference type="Proteomes" id="UP001196068"/>
    </source>
</evidence>
<accession>A0AAF1JZH5</accession>
<reference evidence="2" key="1">
    <citation type="submission" date="2020-01" db="EMBL/GenBank/DDBJ databases">
        <authorList>
            <person name="Rat A."/>
        </authorList>
    </citation>
    <scope>NUCLEOTIDE SEQUENCE</scope>
    <source>
        <strain evidence="2">LMG 28251</strain>
    </source>
</reference>
<organism evidence="2 3">
    <name type="scientific">Plastoroseomonas arctica</name>
    <dbReference type="NCBI Taxonomy" id="1509237"/>
    <lineage>
        <taxon>Bacteria</taxon>
        <taxon>Pseudomonadati</taxon>
        <taxon>Pseudomonadota</taxon>
        <taxon>Alphaproteobacteria</taxon>
        <taxon>Acetobacterales</taxon>
        <taxon>Acetobacteraceae</taxon>
        <taxon>Plastoroseomonas</taxon>
    </lineage>
</organism>
<dbReference type="RefSeq" id="WP_211873317.1">
    <property type="nucleotide sequence ID" value="NZ_JAAEDH010000004.1"/>
</dbReference>
<keyword evidence="3" id="KW-1185">Reference proteome</keyword>
<protein>
    <submittedName>
        <fullName evidence="2">Glycosyltransferase family 1 protein</fullName>
    </submittedName>
</protein>
<sequence>MAARILLIDTVYPAFIRLLYQHEPELAGLSYAAQLKRALATCYHNVSVWADPLRRLGHEVGEVWANHAPLQHSWCLENGRADLAPGGVSASLGDLLGGLPDQPDWFISVCAAQVRAFRPDILWLADLYSFHDGFLAAVEGHYRHAIGQNAATPPTTPLRRLDLALSASAGNVAHFRAQGLAAELLPHGFNPRILQHLPDPPEAPSRPFGFFGSVYPAHRERQAKLLAIAAQIPIDVFTDAALPREFGATRMRRHAALWGGTMYREVARTATVLNSHLDGTGDWATNQRLYEVTGCGAVLLTDRKSNLGDIFAIDRECVAYDSAEDCVEKARWLADHPAERAAIAARGQRRTLTDHSVFQRGLRIEEILAAHGMTG</sequence>
<gene>
    <name evidence="2" type="ORF">GXW79_05340</name>
</gene>
<evidence type="ECO:0000313" key="2">
    <source>
        <dbReference type="EMBL" id="MBR0654501.1"/>
    </source>
</evidence>
<evidence type="ECO:0000259" key="1">
    <source>
        <dbReference type="Pfam" id="PF13524"/>
    </source>
</evidence>
<reference evidence="2" key="2">
    <citation type="journal article" date="2021" name="Syst. Appl. Microbiol.">
        <title>Roseomonas hellenica sp. nov., isolated from roots of wild-growing Alkanna tinctoria.</title>
        <authorList>
            <person name="Rat A."/>
            <person name="Naranjo H.D."/>
            <person name="Lebbe L."/>
            <person name="Cnockaert M."/>
            <person name="Krigas N."/>
            <person name="Grigoriadou K."/>
            <person name="Maloupa E."/>
            <person name="Willems A."/>
        </authorList>
    </citation>
    <scope>NUCLEOTIDE SEQUENCE</scope>
    <source>
        <strain evidence="2">LMG 28251</strain>
    </source>
</reference>
<dbReference type="Proteomes" id="UP001196068">
    <property type="component" value="Unassembled WGS sequence"/>
</dbReference>
<dbReference type="AlphaFoldDB" id="A0AAF1JZH5"/>
<dbReference type="Pfam" id="PF13524">
    <property type="entry name" value="Glyco_trans_1_2"/>
    <property type="match status" value="1"/>
</dbReference>
<name>A0AAF1JZH5_9PROT</name>
<dbReference type="InterPro" id="IPR055259">
    <property type="entry name" value="YkvP/CgeB_Glyco_trans-like"/>
</dbReference>
<dbReference type="EMBL" id="JAAEDH010000004">
    <property type="protein sequence ID" value="MBR0654501.1"/>
    <property type="molecule type" value="Genomic_DNA"/>
</dbReference>
<proteinExistence type="predicted"/>
<comment type="caution">
    <text evidence="2">The sequence shown here is derived from an EMBL/GenBank/DDBJ whole genome shotgun (WGS) entry which is preliminary data.</text>
</comment>
<feature type="domain" description="Spore protein YkvP/CgeB glycosyl transferase-like" evidence="1">
    <location>
        <begin position="233"/>
        <end position="361"/>
    </location>
</feature>